<evidence type="ECO:0000313" key="3">
    <source>
        <dbReference type="Proteomes" id="UP000682733"/>
    </source>
</evidence>
<accession>A0A8S2UWR7</accession>
<gene>
    <name evidence="1" type="ORF">OVA965_LOCUS39854</name>
    <name evidence="2" type="ORF">TMI583_LOCUS41227</name>
</gene>
<evidence type="ECO:0000313" key="1">
    <source>
        <dbReference type="EMBL" id="CAF1561938.1"/>
    </source>
</evidence>
<feature type="non-terminal residue" evidence="2">
    <location>
        <position position="69"/>
    </location>
</feature>
<protein>
    <submittedName>
        <fullName evidence="2">Uncharacterized protein</fullName>
    </submittedName>
</protein>
<reference evidence="2" key="1">
    <citation type="submission" date="2021-02" db="EMBL/GenBank/DDBJ databases">
        <authorList>
            <person name="Nowell W R."/>
        </authorList>
    </citation>
    <scope>NUCLEOTIDE SEQUENCE</scope>
</reference>
<evidence type="ECO:0000313" key="2">
    <source>
        <dbReference type="EMBL" id="CAF4354001.1"/>
    </source>
</evidence>
<dbReference type="Proteomes" id="UP000682733">
    <property type="component" value="Unassembled WGS sequence"/>
</dbReference>
<proteinExistence type="predicted"/>
<organism evidence="2 3">
    <name type="scientific">Didymodactylos carnosus</name>
    <dbReference type="NCBI Taxonomy" id="1234261"/>
    <lineage>
        <taxon>Eukaryota</taxon>
        <taxon>Metazoa</taxon>
        <taxon>Spiralia</taxon>
        <taxon>Gnathifera</taxon>
        <taxon>Rotifera</taxon>
        <taxon>Eurotatoria</taxon>
        <taxon>Bdelloidea</taxon>
        <taxon>Philodinida</taxon>
        <taxon>Philodinidae</taxon>
        <taxon>Didymodactylos</taxon>
    </lineage>
</organism>
<dbReference type="EMBL" id="CAJOBA010064714">
    <property type="protein sequence ID" value="CAF4354001.1"/>
    <property type="molecule type" value="Genomic_DNA"/>
</dbReference>
<sequence>MNRTQRHRIPAVRFTPTQPTAPLPENYLLRFDDNGELIVAKKTSIKSIEEDKAVVGTGHNRRTAVIHAK</sequence>
<dbReference type="Proteomes" id="UP000677228">
    <property type="component" value="Unassembled WGS sequence"/>
</dbReference>
<name>A0A8S2UWR7_9BILA</name>
<comment type="caution">
    <text evidence="2">The sequence shown here is derived from an EMBL/GenBank/DDBJ whole genome shotgun (WGS) entry which is preliminary data.</text>
</comment>
<dbReference type="EMBL" id="CAJNOK010042075">
    <property type="protein sequence ID" value="CAF1561938.1"/>
    <property type="molecule type" value="Genomic_DNA"/>
</dbReference>
<dbReference type="AlphaFoldDB" id="A0A8S2UWR7"/>